<dbReference type="PIRSF" id="PIRSF026631">
    <property type="entry name" value="UCP026631"/>
    <property type="match status" value="1"/>
</dbReference>
<dbReference type="Pfam" id="PF03703">
    <property type="entry name" value="bPH_2"/>
    <property type="match status" value="3"/>
</dbReference>
<feature type="domain" description="YdbS-like PH" evidence="2">
    <location>
        <begin position="292"/>
        <end position="339"/>
    </location>
</feature>
<keyword evidence="1" id="KW-1133">Transmembrane helix</keyword>
<evidence type="ECO:0000313" key="4">
    <source>
        <dbReference type="Proteomes" id="UP001364472"/>
    </source>
</evidence>
<feature type="domain" description="YdbS-like PH" evidence="2">
    <location>
        <begin position="81"/>
        <end position="159"/>
    </location>
</feature>
<comment type="caution">
    <text evidence="3">The sequence shown here is derived from an EMBL/GenBank/DDBJ whole genome shotgun (WGS) entry which is preliminary data.</text>
</comment>
<dbReference type="InterPro" id="IPR005182">
    <property type="entry name" value="YdbS-like_PH"/>
</dbReference>
<dbReference type="PANTHER" id="PTHR34473">
    <property type="entry name" value="UPF0699 TRANSMEMBRANE PROTEIN YDBS"/>
    <property type="match status" value="1"/>
</dbReference>
<keyword evidence="1" id="KW-0472">Membrane</keyword>
<accession>A0AAW9R1Z2</accession>
<dbReference type="RefSeq" id="WP_337335075.1">
    <property type="nucleotide sequence ID" value="NZ_JBBDHC010000007.1"/>
</dbReference>
<dbReference type="PANTHER" id="PTHR34473:SF2">
    <property type="entry name" value="UPF0699 TRANSMEMBRANE PROTEIN YDBT"/>
    <property type="match status" value="1"/>
</dbReference>
<keyword evidence="4" id="KW-1185">Reference proteome</keyword>
<organism evidence="3 4">
    <name type="scientific">Denitratimonas tolerans</name>
    <dbReference type="NCBI Taxonomy" id="1338420"/>
    <lineage>
        <taxon>Bacteria</taxon>
        <taxon>Pseudomonadati</taxon>
        <taxon>Pseudomonadota</taxon>
        <taxon>Gammaproteobacteria</taxon>
        <taxon>Lysobacterales</taxon>
        <taxon>Lysobacteraceae</taxon>
        <taxon>Denitratimonas</taxon>
    </lineage>
</organism>
<evidence type="ECO:0000313" key="3">
    <source>
        <dbReference type="EMBL" id="MEJ1249360.1"/>
    </source>
</evidence>
<dbReference type="Proteomes" id="UP001364472">
    <property type="component" value="Unassembled WGS sequence"/>
</dbReference>
<feature type="transmembrane region" description="Helical" evidence="1">
    <location>
        <begin position="256"/>
        <end position="281"/>
    </location>
</feature>
<dbReference type="AlphaFoldDB" id="A0AAW9R1Z2"/>
<feature type="transmembrane region" description="Helical" evidence="1">
    <location>
        <begin position="389"/>
        <end position="409"/>
    </location>
</feature>
<evidence type="ECO:0000256" key="1">
    <source>
        <dbReference type="SAM" id="Phobius"/>
    </source>
</evidence>
<dbReference type="EMBL" id="JBBDHC010000007">
    <property type="protein sequence ID" value="MEJ1249360.1"/>
    <property type="molecule type" value="Genomic_DNA"/>
</dbReference>
<evidence type="ECO:0000259" key="2">
    <source>
        <dbReference type="Pfam" id="PF03703"/>
    </source>
</evidence>
<dbReference type="InterPro" id="IPR014529">
    <property type="entry name" value="UCP026631"/>
</dbReference>
<keyword evidence="1" id="KW-0812">Transmembrane</keyword>
<gene>
    <name evidence="3" type="ORF">WB794_06700</name>
</gene>
<proteinExistence type="predicted"/>
<reference evidence="3 4" key="1">
    <citation type="journal article" date="2016" name="Antonie Van Leeuwenhoek">
        <title>Denitratimonas tolerans gen. nov., sp. nov., a denitrifying bacterium isolated from a bioreactor for tannery wastewater treatment.</title>
        <authorList>
            <person name="Han S.I."/>
            <person name="Kim J.O."/>
            <person name="Lee Y.R."/>
            <person name="Ekpeghere K.I."/>
            <person name="Koh S.C."/>
            <person name="Whang K.S."/>
        </authorList>
    </citation>
    <scope>NUCLEOTIDE SEQUENCE [LARGE SCALE GENOMIC DNA]</scope>
    <source>
        <strain evidence="3 4">KACC 17565</strain>
    </source>
</reference>
<feature type="transmembrane region" description="Helical" evidence="1">
    <location>
        <begin position="62"/>
        <end position="82"/>
    </location>
</feature>
<protein>
    <submittedName>
        <fullName evidence="3">PH domain-containing protein</fullName>
    </submittedName>
</protein>
<sequence>MSPDPVQSPPDSATVRDTRRLGAGAQRRLHPLSWLFVLLIQLRGFALPLIVLVVFGRNEDAWQWWGLVAVAVMTLVAVAQYFTYRFRIDADELVIRSGLLQRNERHVPLARIQSVALHRNLLHRLAGVAEVRLESAVGGSEPEAQMRVLSMADATALERLVEHHRGAARFSPATHANDDAPKRAQGAEVGSHILLQLAPVELVKLGLASNRGTVLLAAGAGALMQFGGERLWQRFGAWPAEAIEWLSAQGLHPGGWAALVLVALLVANVVGKALAIALALLRDFGFTLEQAGPRLSVERGLLTRMRASAPLHRIQHWTLRQGVILRLFVRSSLRVETAALRAGNEEQSLSDLVPIAPPDALDALLRGWLPDWPAAIAFRPLHPRAWRRIALPPCVLTLIVCAVLLYPVGTPALLVLALTPCWIWLARRQAAAAGYAITEGYVAWRSGWLDRRLSFARIEKVQAVRWVQSPFDRRHGMAGVRVDTAGAHPMGHRLHLVYLPEAEARAAFQRLCVRLARTPWQW</sequence>
<feature type="domain" description="YdbS-like PH" evidence="2">
    <location>
        <begin position="432"/>
        <end position="504"/>
    </location>
</feature>
<name>A0AAW9R1Z2_9GAMM</name>
<feature type="transmembrane region" description="Helical" evidence="1">
    <location>
        <begin position="34"/>
        <end position="56"/>
    </location>
</feature>